<accession>A0A1J5R212</accession>
<sequence length="87" mass="9314">MQSQPVKQSLDRLRELLDSGAPLDDALRDELAALDADIRRALGEPTPQGGAGLMQRARDLSLRFAEQHPTAAAVLRELGVLLEGIGA</sequence>
<reference evidence="1" key="1">
    <citation type="submission" date="2016-10" db="EMBL/GenBank/DDBJ databases">
        <title>Sequence of Gallionella enrichment culture.</title>
        <authorList>
            <person name="Poehlein A."/>
            <person name="Muehling M."/>
            <person name="Daniel R."/>
        </authorList>
    </citation>
    <scope>NUCLEOTIDE SEQUENCE</scope>
</reference>
<dbReference type="EMBL" id="MLJW01000832">
    <property type="protein sequence ID" value="OIQ82189.1"/>
    <property type="molecule type" value="Genomic_DNA"/>
</dbReference>
<evidence type="ECO:0000313" key="1">
    <source>
        <dbReference type="EMBL" id="OIQ82189.1"/>
    </source>
</evidence>
<gene>
    <name evidence="1" type="ORF">GALL_360250</name>
</gene>
<dbReference type="AlphaFoldDB" id="A0A1J5R212"/>
<dbReference type="Pfam" id="PF14357">
    <property type="entry name" value="DUF4404"/>
    <property type="match status" value="1"/>
</dbReference>
<comment type="caution">
    <text evidence="1">The sequence shown here is derived from an EMBL/GenBank/DDBJ whole genome shotgun (WGS) entry which is preliminary data.</text>
</comment>
<protein>
    <recommendedName>
        <fullName evidence="2">DUF4404 family protein</fullName>
    </recommendedName>
</protein>
<evidence type="ECO:0008006" key="2">
    <source>
        <dbReference type="Google" id="ProtNLM"/>
    </source>
</evidence>
<dbReference type="InterPro" id="IPR025516">
    <property type="entry name" value="DUF4404"/>
</dbReference>
<proteinExistence type="predicted"/>
<organism evidence="1">
    <name type="scientific">mine drainage metagenome</name>
    <dbReference type="NCBI Taxonomy" id="410659"/>
    <lineage>
        <taxon>unclassified sequences</taxon>
        <taxon>metagenomes</taxon>
        <taxon>ecological metagenomes</taxon>
    </lineage>
</organism>
<name>A0A1J5R212_9ZZZZ</name>